<dbReference type="PROSITE" id="PS00907">
    <property type="entry name" value="UROD_2"/>
    <property type="match status" value="1"/>
</dbReference>
<sequence>MSELKNDRYLRALLRQPVDCTPVWMMRQAGRYLPEYRATREQAGSFMDLCRNADLACEVTLQPLRRYALDAAILFSDILTIPDAMGLGLYFTPGEGPKFERPLRDLKAIEQLPIPDPEGELQYVMNAVRTIRRELNGDVPLIGFSGSPWTLATYMVEGGSSKTFATIKRMAYDQPAMLHLLLSKLAESVTSYLNAQIKAGAQAVQIFDTWGGALSEQAYKDFSLQYMQKIVDGLIREHDGRKVPVVVFTKNGGLWLETIADIGCDGIGLDWTIDIGKARSRIGAKAALQGNMDPAVLYSSPDSIRAEVGRILEAYGKGTGHIFNLGHGITPEVDPENAGVFIEAVHELSAKYHA</sequence>
<feature type="binding site" evidence="12">
    <location>
        <begin position="27"/>
        <end position="31"/>
    </location>
    <ligand>
        <name>substrate</name>
    </ligand>
</feature>
<evidence type="ECO:0000256" key="13">
    <source>
        <dbReference type="RuleBase" id="RU000554"/>
    </source>
</evidence>
<dbReference type="GO" id="GO:0005829">
    <property type="term" value="C:cytosol"/>
    <property type="evidence" value="ECO:0007669"/>
    <property type="project" value="TreeGrafter"/>
</dbReference>
<evidence type="ECO:0000256" key="7">
    <source>
        <dbReference type="ARBA" id="ARBA00014308"/>
    </source>
</evidence>
<dbReference type="EC" id="4.1.1.37" evidence="6 12"/>
<dbReference type="Proteomes" id="UP000244906">
    <property type="component" value="Unassembled WGS sequence"/>
</dbReference>
<keyword evidence="18" id="KW-1185">Reference proteome</keyword>
<dbReference type="EMBL" id="QDDL01000005">
    <property type="protein sequence ID" value="PVZ68408.1"/>
    <property type="molecule type" value="Genomic_DNA"/>
</dbReference>
<evidence type="ECO:0000256" key="3">
    <source>
        <dbReference type="ARBA" id="ARBA00004804"/>
    </source>
</evidence>
<dbReference type="Gene3D" id="3.20.20.210">
    <property type="match status" value="1"/>
</dbReference>
<dbReference type="InterPro" id="IPR006361">
    <property type="entry name" value="Uroporphyrinogen_deCO2ase_HemE"/>
</dbReference>
<feature type="domain" description="Uroporphyrinogen decarboxylase (URO-D)" evidence="16">
    <location>
        <begin position="142"/>
        <end position="158"/>
    </location>
</feature>
<dbReference type="FunFam" id="3.20.20.210:FF:000001">
    <property type="entry name" value="Uroporphyrinogen decarboxylase"/>
    <property type="match status" value="1"/>
</dbReference>
<dbReference type="GO" id="GO:0019353">
    <property type="term" value="P:protoporphyrinogen IX biosynthetic process from glutamate"/>
    <property type="evidence" value="ECO:0007669"/>
    <property type="project" value="TreeGrafter"/>
</dbReference>
<protein>
    <recommendedName>
        <fullName evidence="7 12">Uroporphyrinogen decarboxylase</fullName>
        <shortName evidence="12">UPD</shortName>
        <shortName evidence="12">URO-D</shortName>
        <ecNumber evidence="6 12">4.1.1.37</ecNumber>
    </recommendedName>
</protein>
<dbReference type="RefSeq" id="WP_116687736.1">
    <property type="nucleotide sequence ID" value="NZ_CAWNYD010000005.1"/>
</dbReference>
<dbReference type="Pfam" id="PF01208">
    <property type="entry name" value="URO-D"/>
    <property type="match status" value="1"/>
</dbReference>
<feature type="binding site" evidence="12">
    <location>
        <position position="77"/>
    </location>
    <ligand>
        <name>substrate</name>
    </ligand>
</feature>
<dbReference type="PANTHER" id="PTHR21091:SF169">
    <property type="entry name" value="UROPORPHYRINOGEN DECARBOXYLASE"/>
    <property type="match status" value="1"/>
</dbReference>
<keyword evidence="8 12" id="KW-0963">Cytoplasm</keyword>
<comment type="function">
    <text evidence="1 12">Catalyzes the decarboxylation of four acetate groups of uroporphyrinogen-III to yield coproporphyrinogen-III.</text>
</comment>
<evidence type="ECO:0000256" key="5">
    <source>
        <dbReference type="ARBA" id="ARBA00011738"/>
    </source>
</evidence>
<dbReference type="HAMAP" id="MF_00218">
    <property type="entry name" value="URO_D"/>
    <property type="match status" value="1"/>
</dbReference>
<evidence type="ECO:0000313" key="18">
    <source>
        <dbReference type="Proteomes" id="UP000244906"/>
    </source>
</evidence>
<evidence type="ECO:0000256" key="9">
    <source>
        <dbReference type="ARBA" id="ARBA00022793"/>
    </source>
</evidence>
<name>A0A2V1GWU1_9GAMM</name>
<evidence type="ECO:0000256" key="11">
    <source>
        <dbReference type="ARBA" id="ARBA00023244"/>
    </source>
</evidence>
<evidence type="ECO:0000256" key="10">
    <source>
        <dbReference type="ARBA" id="ARBA00023239"/>
    </source>
</evidence>
<evidence type="ECO:0000256" key="12">
    <source>
        <dbReference type="HAMAP-Rule" id="MF_00218"/>
    </source>
</evidence>
<gene>
    <name evidence="12" type="primary">hemE</name>
    <name evidence="17" type="ORF">DC094_14110</name>
</gene>
<comment type="catalytic activity">
    <reaction evidence="12 13">
        <text>uroporphyrinogen III + 4 H(+) = coproporphyrinogen III + 4 CO2</text>
        <dbReference type="Rhea" id="RHEA:19865"/>
        <dbReference type="ChEBI" id="CHEBI:15378"/>
        <dbReference type="ChEBI" id="CHEBI:16526"/>
        <dbReference type="ChEBI" id="CHEBI:57308"/>
        <dbReference type="ChEBI" id="CHEBI:57309"/>
        <dbReference type="EC" id="4.1.1.37"/>
    </reaction>
</comment>
<evidence type="ECO:0000256" key="6">
    <source>
        <dbReference type="ARBA" id="ARBA00012288"/>
    </source>
</evidence>
<dbReference type="PANTHER" id="PTHR21091">
    <property type="entry name" value="METHYLTETRAHYDROFOLATE:HOMOCYSTEINE METHYLTRANSFERASE RELATED"/>
    <property type="match status" value="1"/>
</dbReference>
<comment type="similarity">
    <text evidence="4 12 14">Belongs to the uroporphyrinogen decarboxylase family.</text>
</comment>
<keyword evidence="10 12" id="KW-0456">Lyase</keyword>
<keyword evidence="9 12" id="KW-0210">Decarboxylase</keyword>
<evidence type="ECO:0000256" key="4">
    <source>
        <dbReference type="ARBA" id="ARBA00009935"/>
    </source>
</evidence>
<evidence type="ECO:0000256" key="14">
    <source>
        <dbReference type="RuleBase" id="RU004169"/>
    </source>
</evidence>
<evidence type="ECO:0000256" key="1">
    <source>
        <dbReference type="ARBA" id="ARBA00002448"/>
    </source>
</evidence>
<comment type="pathway">
    <text evidence="3 12 13">Porphyrin-containing compound metabolism; protoporphyrin-IX biosynthesis; coproporphyrinogen-III from 5-aminolevulinate: step 4/4.</text>
</comment>
<dbReference type="GO" id="GO:0004853">
    <property type="term" value="F:uroporphyrinogen decarboxylase activity"/>
    <property type="evidence" value="ECO:0007669"/>
    <property type="project" value="UniProtKB-UniRule"/>
</dbReference>
<feature type="domain" description="Uroporphyrinogen decarboxylase (URO-D)" evidence="15">
    <location>
        <begin position="22"/>
        <end position="31"/>
    </location>
</feature>
<comment type="caution">
    <text evidence="12">Lacks conserved residue(s) required for the propagation of feature annotation.</text>
</comment>
<comment type="caution">
    <text evidence="17">The sequence shown here is derived from an EMBL/GenBank/DDBJ whole genome shotgun (WGS) entry which is preliminary data.</text>
</comment>
<feature type="binding site" evidence="12">
    <location>
        <position position="327"/>
    </location>
    <ligand>
        <name>substrate</name>
    </ligand>
</feature>
<dbReference type="InterPro" id="IPR038071">
    <property type="entry name" value="UROD/MetE-like_sf"/>
</dbReference>
<dbReference type="InterPro" id="IPR000257">
    <property type="entry name" value="Uroporphyrinogen_deCOase"/>
</dbReference>
<proteinExistence type="inferred from homology"/>
<evidence type="ECO:0000256" key="2">
    <source>
        <dbReference type="ARBA" id="ARBA00004496"/>
    </source>
</evidence>
<keyword evidence="11 12" id="KW-0627">Porphyrin biosynthesis</keyword>
<dbReference type="OrthoDB" id="9806656at2"/>
<dbReference type="CDD" id="cd00717">
    <property type="entry name" value="URO-D"/>
    <property type="match status" value="1"/>
</dbReference>
<dbReference type="PROSITE" id="PS00906">
    <property type="entry name" value="UROD_1"/>
    <property type="match status" value="1"/>
</dbReference>
<dbReference type="SUPFAM" id="SSF51726">
    <property type="entry name" value="UROD/MetE-like"/>
    <property type="match status" value="1"/>
</dbReference>
<organism evidence="17 18">
    <name type="scientific">Pelagibaculum spongiae</name>
    <dbReference type="NCBI Taxonomy" id="2080658"/>
    <lineage>
        <taxon>Bacteria</taxon>
        <taxon>Pseudomonadati</taxon>
        <taxon>Pseudomonadota</taxon>
        <taxon>Gammaproteobacteria</taxon>
        <taxon>Oceanospirillales</taxon>
        <taxon>Pelagibaculum</taxon>
    </lineage>
</organism>
<dbReference type="NCBIfam" id="TIGR01464">
    <property type="entry name" value="hemE"/>
    <property type="match status" value="1"/>
</dbReference>
<dbReference type="AlphaFoldDB" id="A0A2V1GWU1"/>
<evidence type="ECO:0000259" key="15">
    <source>
        <dbReference type="PROSITE" id="PS00906"/>
    </source>
</evidence>
<evidence type="ECO:0000259" key="16">
    <source>
        <dbReference type="PROSITE" id="PS00907"/>
    </source>
</evidence>
<evidence type="ECO:0000256" key="8">
    <source>
        <dbReference type="ARBA" id="ARBA00022490"/>
    </source>
</evidence>
<comment type="subunit">
    <text evidence="5 12">Homodimer.</text>
</comment>
<evidence type="ECO:0000313" key="17">
    <source>
        <dbReference type="EMBL" id="PVZ68408.1"/>
    </source>
</evidence>
<feature type="site" description="Transition state stabilizer" evidence="12">
    <location>
        <position position="77"/>
    </location>
</feature>
<accession>A0A2V1GWU1</accession>
<feature type="binding site" evidence="12">
    <location>
        <position position="154"/>
    </location>
    <ligand>
        <name>substrate</name>
    </ligand>
</feature>
<comment type="subcellular location">
    <subcellularLocation>
        <location evidence="2 12">Cytoplasm</location>
    </subcellularLocation>
</comment>
<dbReference type="UniPathway" id="UPA00251">
    <property type="reaction ID" value="UER00321"/>
</dbReference>
<reference evidence="17 18" key="1">
    <citation type="submission" date="2018-04" db="EMBL/GenBank/DDBJ databases">
        <title>Thalassorhabdus spongiae gen. nov., sp. nov., isolated from a marine sponge in South-West Iceland.</title>
        <authorList>
            <person name="Knobloch S."/>
            <person name="Daussin A."/>
            <person name="Johannsson R."/>
            <person name="Marteinsson V.T."/>
        </authorList>
    </citation>
    <scope>NUCLEOTIDE SEQUENCE [LARGE SCALE GENOMIC DNA]</scope>
    <source>
        <strain evidence="17 18">Hp12</strain>
    </source>
</reference>
<feature type="binding site" evidence="12">
    <location>
        <position position="209"/>
    </location>
    <ligand>
        <name>substrate</name>
    </ligand>
</feature>